<evidence type="ECO:0000313" key="15">
    <source>
        <dbReference type="RefSeq" id="XP_010767400.1"/>
    </source>
</evidence>
<reference evidence="15" key="1">
    <citation type="submission" date="2025-08" db="UniProtKB">
        <authorList>
            <consortium name="RefSeq"/>
        </authorList>
    </citation>
    <scope>IDENTIFICATION</scope>
    <source>
        <tissue evidence="15">Muscle</tissue>
    </source>
</reference>
<evidence type="ECO:0000259" key="11">
    <source>
        <dbReference type="PROSITE" id="PS51192"/>
    </source>
</evidence>
<dbReference type="Pfam" id="PF00271">
    <property type="entry name" value="Helicase_C"/>
    <property type="match status" value="1"/>
</dbReference>
<gene>
    <name evidence="15" type="primary">ep400</name>
</gene>
<comment type="subcellular location">
    <subcellularLocation>
        <location evidence="1">Nucleus</location>
    </subcellularLocation>
</comment>
<feature type="compositionally biased region" description="Basic and acidic residues" evidence="9">
    <location>
        <begin position="717"/>
        <end position="740"/>
    </location>
</feature>
<keyword evidence="5" id="KW-0067">ATP-binding</keyword>
<evidence type="ECO:0000256" key="5">
    <source>
        <dbReference type="ARBA" id="ARBA00022840"/>
    </source>
</evidence>
<dbReference type="InterPro" id="IPR000330">
    <property type="entry name" value="SNF2_N"/>
</dbReference>
<dbReference type="RefSeq" id="XP_010767400.1">
    <property type="nucleotide sequence ID" value="XM_010769098.1"/>
</dbReference>
<dbReference type="GO" id="GO:0006325">
    <property type="term" value="P:chromatin organization"/>
    <property type="evidence" value="ECO:0007669"/>
    <property type="project" value="UniProtKB-KW"/>
</dbReference>
<evidence type="ECO:0000256" key="6">
    <source>
        <dbReference type="ARBA" id="ARBA00022853"/>
    </source>
</evidence>
<dbReference type="GO" id="GO:0035267">
    <property type="term" value="C:NuA4 histone acetyltransferase complex"/>
    <property type="evidence" value="ECO:0007669"/>
    <property type="project" value="TreeGrafter"/>
</dbReference>
<keyword evidence="8" id="KW-0539">Nucleus</keyword>
<dbReference type="CTD" id="57634"/>
<proteinExistence type="predicted"/>
<evidence type="ECO:0000259" key="13">
    <source>
        <dbReference type="PROSITE" id="PS51204"/>
    </source>
</evidence>
<dbReference type="GO" id="GO:0003682">
    <property type="term" value="F:chromatin binding"/>
    <property type="evidence" value="ECO:0007669"/>
    <property type="project" value="TreeGrafter"/>
</dbReference>
<dbReference type="SMART" id="SM00573">
    <property type="entry name" value="HSA"/>
    <property type="match status" value="1"/>
</dbReference>
<feature type="compositionally biased region" description="Low complexity" evidence="9">
    <location>
        <begin position="1435"/>
        <end position="1448"/>
    </location>
</feature>
<feature type="region of interest" description="Disordered" evidence="9">
    <location>
        <begin position="863"/>
        <end position="900"/>
    </location>
</feature>
<feature type="region of interest" description="Disordered" evidence="9">
    <location>
        <begin position="707"/>
        <end position="740"/>
    </location>
</feature>
<evidence type="ECO:0000313" key="14">
    <source>
        <dbReference type="Proteomes" id="UP000504611"/>
    </source>
</evidence>
<accession>A0A6I9N0D2</accession>
<dbReference type="PROSITE" id="PS51204">
    <property type="entry name" value="HSA"/>
    <property type="match status" value="1"/>
</dbReference>
<dbReference type="PROSITE" id="PS51192">
    <property type="entry name" value="HELICASE_ATP_BIND_1"/>
    <property type="match status" value="1"/>
</dbReference>
<feature type="region of interest" description="Disordered" evidence="9">
    <location>
        <begin position="209"/>
        <end position="267"/>
    </location>
</feature>
<feature type="region of interest" description="Disordered" evidence="9">
    <location>
        <begin position="134"/>
        <end position="155"/>
    </location>
</feature>
<evidence type="ECO:0000256" key="8">
    <source>
        <dbReference type="ARBA" id="ARBA00023242"/>
    </source>
</evidence>
<feature type="compositionally biased region" description="Polar residues" evidence="9">
    <location>
        <begin position="43"/>
        <end position="52"/>
    </location>
</feature>
<feature type="compositionally biased region" description="Low complexity" evidence="9">
    <location>
        <begin position="53"/>
        <end position="64"/>
    </location>
</feature>
<dbReference type="InterPro" id="IPR014012">
    <property type="entry name" value="HSA_dom"/>
</dbReference>
<dbReference type="Proteomes" id="UP000504611">
    <property type="component" value="Unplaced"/>
</dbReference>
<dbReference type="GO" id="GO:0004386">
    <property type="term" value="F:helicase activity"/>
    <property type="evidence" value="ECO:0007669"/>
    <property type="project" value="UniProtKB-KW"/>
</dbReference>
<feature type="region of interest" description="Disordered" evidence="9">
    <location>
        <begin position="1976"/>
        <end position="2013"/>
    </location>
</feature>
<dbReference type="PROSITE" id="PS51194">
    <property type="entry name" value="HELICASE_CTER"/>
    <property type="match status" value="1"/>
</dbReference>
<dbReference type="SUPFAM" id="SSF52540">
    <property type="entry name" value="P-loop containing nucleoside triphosphate hydrolases"/>
    <property type="match status" value="2"/>
</dbReference>
<feature type="region of interest" description="Disordered" evidence="9">
    <location>
        <begin position="948"/>
        <end position="970"/>
    </location>
</feature>
<feature type="compositionally biased region" description="Polar residues" evidence="9">
    <location>
        <begin position="245"/>
        <end position="267"/>
    </location>
</feature>
<dbReference type="InterPro" id="IPR001005">
    <property type="entry name" value="SANT/Myb"/>
</dbReference>
<dbReference type="GO" id="GO:0000812">
    <property type="term" value="C:Swr1 complex"/>
    <property type="evidence" value="ECO:0007669"/>
    <property type="project" value="TreeGrafter"/>
</dbReference>
<feature type="domain" description="Helicase C-terminal" evidence="12">
    <location>
        <begin position="1767"/>
        <end position="1924"/>
    </location>
</feature>
<evidence type="ECO:0000259" key="12">
    <source>
        <dbReference type="PROSITE" id="PS51194"/>
    </source>
</evidence>
<dbReference type="Pfam" id="PF00176">
    <property type="entry name" value="SNF2-rel_dom"/>
    <property type="match status" value="1"/>
</dbReference>
<dbReference type="InterPro" id="IPR027417">
    <property type="entry name" value="P-loop_NTPase"/>
</dbReference>
<feature type="domain" description="HSA" evidence="13">
    <location>
        <begin position="749"/>
        <end position="821"/>
    </location>
</feature>
<feature type="region of interest" description="Disordered" evidence="9">
    <location>
        <begin position="653"/>
        <end position="689"/>
    </location>
</feature>
<evidence type="ECO:0000256" key="7">
    <source>
        <dbReference type="ARBA" id="ARBA00023125"/>
    </source>
</evidence>
<dbReference type="PANTHER" id="PTHR46459">
    <property type="entry name" value="E1A-BINDING PROTEIN P400-RELATED"/>
    <property type="match status" value="1"/>
</dbReference>
<dbReference type="CDD" id="cd00167">
    <property type="entry name" value="SANT"/>
    <property type="match status" value="1"/>
</dbReference>
<dbReference type="GO" id="GO:0005524">
    <property type="term" value="F:ATP binding"/>
    <property type="evidence" value="ECO:0007669"/>
    <property type="project" value="UniProtKB-KW"/>
</dbReference>
<evidence type="ECO:0000256" key="2">
    <source>
        <dbReference type="ARBA" id="ARBA00022741"/>
    </source>
</evidence>
<keyword evidence="7" id="KW-0238">DNA-binding</keyword>
<dbReference type="Gene3D" id="1.20.120.850">
    <property type="entry name" value="SWI2/SNF2 ATPases, N-terminal domain"/>
    <property type="match status" value="1"/>
</dbReference>
<dbReference type="Gene3D" id="1.10.10.60">
    <property type="entry name" value="Homeodomain-like"/>
    <property type="match status" value="1"/>
</dbReference>
<feature type="region of interest" description="Disordered" evidence="9">
    <location>
        <begin position="1558"/>
        <end position="1610"/>
    </location>
</feature>
<feature type="compositionally biased region" description="Low complexity" evidence="9">
    <location>
        <begin position="2594"/>
        <end position="2606"/>
    </location>
</feature>
<dbReference type="GO" id="GO:0016787">
    <property type="term" value="F:hydrolase activity"/>
    <property type="evidence" value="ECO:0007669"/>
    <property type="project" value="UniProtKB-KW"/>
</dbReference>
<feature type="compositionally biased region" description="Low complexity" evidence="9">
    <location>
        <begin position="28"/>
        <end position="42"/>
    </location>
</feature>
<keyword evidence="4" id="KW-0347">Helicase</keyword>
<dbReference type="PANTHER" id="PTHR46459:SF1">
    <property type="entry name" value="E1A-BINDING PROTEIN P400"/>
    <property type="match status" value="1"/>
</dbReference>
<feature type="region of interest" description="Disordered" evidence="9">
    <location>
        <begin position="2594"/>
        <end position="2613"/>
    </location>
</feature>
<feature type="compositionally biased region" description="Low complexity" evidence="9">
    <location>
        <begin position="2926"/>
        <end position="2950"/>
    </location>
</feature>
<sequence>MHHGSGSQNMQRQLQRSKPASGAEAEEQQQPTMAVTQQQATANHPQSPVTTFSSAASPSAPQSPNYQIIMSRSPVTGQNMNITLQNVGQMVTGNQQITLTPLPIQNPSSPGFQHATPQWRFEHAPSSYIQVTSPVPQPMQPQSPTQHSPVTRPGAPATALGVCGQSPTRFVDAGMLVRQISLNSPSGSGHFVYQEGTGLAQIAPATPGQIQLASPGAPGSVRERRLSQPHSQTGGTIHHHGPQSPVATGTSLSTLGSPNHITTSNLPPQISSIIQGQLARPMIFEKTSQGVVAGVGTTASFTIPSSIPPSNQSLTSPTQGISNNPLAPNSMAVATMRKLVPKKLEEIAPSTPEISQLRKLCLEQHTKKMDSLKEVFKEYLIELFFLQHLQGNMMDYVAFKKKPCVPLYTYLRQNDLDLEDEEEEEEQSEVINDEVKVVTGKDGQAVTPVAIATQLPANVSAAFSVQQQFQVVFQGHQVSGGTITNPGDMDAFKRQQAMAGGMPPNPQAIQIAGQKPIQHQYDPSKGPPVQNAASLHTPPPQLPGRLPHGALPMTGMPMTLSQQAQLLENTAQSGGQLQAQVKLQAGVLAAVNPHTQLQAQLQQQMQPGLHLQLQPQQQQPLLQAGQATVALARPGAESNQLGQRIMTNSISMTSMSPAPLSAPNSVPTPHTASPLRPYGSNINSSTQSKLTGTNGISAVKIGGFGQSATMQSSQEGSQDKQVEQAKLESQVHQRISDLRKEGQWSASRLPKLMEASRPKSHWDYLLEEMQWMAADFAQERRWKEAAAKKLVRTCARHHQEQKKSEERLKKEREVHLRHIASTIAREVEFFWANIEQVVEIKLQFEIYEKKLKALSLQKASAKVPGQSTGVHAGKEEATTSAKKRKASSSLIDENVPDEESTIEEQEAMEGEADHKAELVELAKNAEMPLDALKKQYAGAYVEGFEWPQPSPHSDEEEMEETEEKACPLGSPPEAVLIDSLLNVEQYRGADKASDSERKPARDIAEVAAATELILPKGSFRTTSTTRSPAPLLLHGSLREYQQIGVDWLVNLHKKNLNGILADETGLGKTVQTVAYMAQLAGQEGIWGPHLIVVRTCKLLNWEVEFKRWCPGLKILLYLGNRRERRNQRMWWGEANSFHVCVTSYKLLMKDQSHFLRRKWRHLVLDEVQLIKSMTEKHWETIFALRSEQRVLLINTPLQNTLKELWTMIHFLLPGITRSYSDFPVKAGTDQNQDYCHKLVIRLHRMIQPFILRRSKRDVEKQLPKKYEHILKCRLSTRQKNLYEDILTRPGAQEALKTGHFVSVLQVLMQLQRVCNHPELVAPRETSSSYFCSSLQYNAPSLVLGAIRNDSSKISSMSIFDLINNENRLTRYQTEEAVPKLKITKQLIEEINTAPEPSPRPKPCPIKPTRLFQQVQYGTKPEGRLAAVSAAAGQRPPTSSPTTSTSVSTNLSAQNRGKSPVTAATTTATTHGGDVVKIAQLANIAGNQNRISQPETPVTLQFQGNKFTLSPSQLRQLTTGQPLQLQGTLGNILQIVSAPGQQIIRPQGSMVMQTMQQTVPASNASVTPGTPHPALSTAQQGVTSNATSSPTKLTAASHAGSQESSEEKTQQLKERLSRLFEANERRCSRRVVYGSDLLQACTLTTDPSHSALTAGGWRWVGRESCLRAQRTCVATTAALQSALLTVEDRLQAANSLIKRLVCVVPPAVAPPPHLYAANPPVPYSLQQKSLLRGLQEAAAPHSADIHHHASRPLLCCDDLLLMQMDSGKLEALAILLQKLRSESRRVLIFTQMVKMLDILEAFLDHRQLTYVRVDESFSPDKRQENIRKFNRNRNVFCSILTNRCCSAVGTLFDADTIIFYDTDLNPSMDARAQEWCDKIGRSKDIHIYRLESGNSIEEKLLKNGTKDLIREVAAQGTDYTLAYLTQRTIQDLFEVEAGSGEKVEEFVVLHQEPSASEAISPRVARPYIQALHSINLDTLPEEEEEQQHEEELAGKESKDNQEEESKTDEEPAQQEELNAVIQQLTPIERYALHYLEYLHVSDDQTALKERLECSKRGWELQQLQKLKEEEEERHFMEGDEDLFTYTREDAYNMEYVFDAEDGHTEIMPLWTPPTPPSDDNDIYIDSVMMLMYDTAPMPESKLPPVYVRKEHKRLKMDPSAARKKKKGHGETVIPPRSLFEKASMLKVRREGKDQKKNFSLKQQAPFAKPLPSLVKPVMEAGQDNPEWLISEDWALLQAVKQLLELPLNLTIVSPAHTPNWDLVSDVVNSCSRIYRSPKQCRNRYENVIIPREEGKLVYEANPKKKTKSIYKSKNSRPLRTCQIYTQDDNATHIQLYNSRFELMKIIASKRSPPIKPLLGMNPFQKNPKHASVLAESGISYDKPLPPIQVASQRAERIAKEKKALAEQQKAQQLVQQQQAGAPGAQVAPGQALTPAAGQALVPQAATVPGAAAVPNAAVLAGAIKNATVGTTIQAATVGGNVIVNTLAGVPPSPFQANKRLASPVITGTLSPAGAAGAQVVHAQQRTVTAAAAPAEVVAIATGVRAVTPVTASAVVTTTLSPVQSQTRPLLTQVTQAAGMQLQQGKPLTPAHLQMLRQQQLQQHQQQQAASPQIKAVGKPQELLKMHKHKLQLQQQQQVAAAVAAAQGQQAAGAQQAPQGQTVQTTQANPQLAAVAAPRPGAVLTGATVANLQVARMARLPTQAGQTAQVTLTKPPVVSVPAVVSSAGVTTLPVTVAGISVAIGQKTGGPVLSPSFPQMQMLQIKKQHQQQVAAAAQQKAGQPQLGQTTVQQKIGGQQVTVQATQPAQQSQQKLTYATTTQLQSGIKTQFLTTPMAQKPTVAQQVAKLPQIVQPQPTVANIQQIVSSPQQLQAQTVTLTQAAASSLAQVQMIPAGSAAAQAVQQKLLQQQVVTAASSPQIQTPPPHSPAQQPADAAVQPAQPQQPAKGQARQGGIRAKTPAKPSS</sequence>
<name>A0A6I9N0D2_9TELE</name>
<feature type="compositionally biased region" description="Polar residues" evidence="9">
    <location>
        <begin position="1558"/>
        <end position="1567"/>
    </location>
</feature>
<feature type="compositionally biased region" description="Polar residues" evidence="9">
    <location>
        <begin position="707"/>
        <end position="716"/>
    </location>
</feature>
<organism evidence="14 15">
    <name type="scientific">Notothenia coriiceps</name>
    <name type="common">black rockcod</name>
    <dbReference type="NCBI Taxonomy" id="8208"/>
    <lineage>
        <taxon>Eukaryota</taxon>
        <taxon>Metazoa</taxon>
        <taxon>Chordata</taxon>
        <taxon>Craniata</taxon>
        <taxon>Vertebrata</taxon>
        <taxon>Euteleostomi</taxon>
        <taxon>Actinopterygii</taxon>
        <taxon>Neopterygii</taxon>
        <taxon>Teleostei</taxon>
        <taxon>Neoteleostei</taxon>
        <taxon>Acanthomorphata</taxon>
        <taxon>Eupercaria</taxon>
        <taxon>Perciformes</taxon>
        <taxon>Notothenioidei</taxon>
        <taxon>Nototheniidae</taxon>
        <taxon>Notothenia</taxon>
    </lineage>
</organism>
<feature type="region of interest" description="Disordered" evidence="9">
    <location>
        <begin position="304"/>
        <end position="327"/>
    </location>
</feature>
<feature type="compositionally biased region" description="Acidic residues" evidence="9">
    <location>
        <begin position="1978"/>
        <end position="1987"/>
    </location>
</feature>
<evidence type="ECO:0000256" key="4">
    <source>
        <dbReference type="ARBA" id="ARBA00022806"/>
    </source>
</evidence>
<dbReference type="InterPro" id="IPR014001">
    <property type="entry name" value="Helicase_ATP-bd"/>
</dbReference>
<keyword evidence="14" id="KW-1185">Reference proteome</keyword>
<protein>
    <submittedName>
        <fullName evidence="15">E1A-binding protein p400 isoform X2</fullName>
    </submittedName>
</protein>
<dbReference type="InterPro" id="IPR049730">
    <property type="entry name" value="SNF2/RAD54-like_C"/>
</dbReference>
<feature type="compositionally biased region" description="Polar residues" evidence="9">
    <location>
        <begin position="1"/>
        <end position="18"/>
    </location>
</feature>
<feature type="region of interest" description="Disordered" evidence="9">
    <location>
        <begin position="2912"/>
        <end position="2963"/>
    </location>
</feature>
<feature type="compositionally biased region" description="Polar residues" evidence="9">
    <location>
        <begin position="1575"/>
        <end position="1602"/>
    </location>
</feature>
<dbReference type="InterPro" id="IPR001650">
    <property type="entry name" value="Helicase_C-like"/>
</dbReference>
<dbReference type="GeneID" id="104943635"/>
<evidence type="ECO:0000259" key="10">
    <source>
        <dbReference type="PROSITE" id="PS50090"/>
    </source>
</evidence>
<dbReference type="Gene3D" id="3.40.50.10810">
    <property type="entry name" value="Tandem AAA-ATPase domain"/>
    <property type="match status" value="1"/>
</dbReference>
<feature type="region of interest" description="Disordered" evidence="9">
    <location>
        <begin position="1424"/>
        <end position="1467"/>
    </location>
</feature>
<dbReference type="InterPro" id="IPR031575">
    <property type="entry name" value="EP400_N"/>
</dbReference>
<dbReference type="FunFam" id="3.40.50.10810:FF:000005">
    <property type="entry name" value="Photoperiod-independent early flowering 1"/>
    <property type="match status" value="1"/>
</dbReference>
<dbReference type="GO" id="GO:0006281">
    <property type="term" value="P:DNA repair"/>
    <property type="evidence" value="ECO:0007669"/>
    <property type="project" value="TreeGrafter"/>
</dbReference>
<feature type="compositionally biased region" description="Polar residues" evidence="9">
    <location>
        <begin position="662"/>
        <end position="671"/>
    </location>
</feature>
<keyword evidence="3" id="KW-0378">Hydrolase</keyword>
<feature type="region of interest" description="Disordered" evidence="9">
    <location>
        <begin position="516"/>
        <end position="538"/>
    </location>
</feature>
<dbReference type="OrthoDB" id="372624at2759"/>
<dbReference type="Pfam" id="PF07529">
    <property type="entry name" value="HSA"/>
    <property type="match status" value="1"/>
</dbReference>
<dbReference type="SMART" id="SM00487">
    <property type="entry name" value="DEXDc"/>
    <property type="match status" value="1"/>
</dbReference>
<dbReference type="GO" id="GO:0003677">
    <property type="term" value="F:DNA binding"/>
    <property type="evidence" value="ECO:0007669"/>
    <property type="project" value="UniProtKB-KW"/>
</dbReference>
<feature type="domain" description="Helicase ATP-binding" evidence="11">
    <location>
        <begin position="1049"/>
        <end position="1214"/>
    </location>
</feature>
<feature type="region of interest" description="Disordered" evidence="9">
    <location>
        <begin position="1"/>
        <end position="66"/>
    </location>
</feature>
<keyword evidence="2" id="KW-0547">Nucleotide-binding</keyword>
<dbReference type="PROSITE" id="PS50090">
    <property type="entry name" value="MYB_LIKE"/>
    <property type="match status" value="1"/>
</dbReference>
<dbReference type="InterPro" id="IPR038718">
    <property type="entry name" value="SNF2-like_sf"/>
</dbReference>
<dbReference type="Pfam" id="PF15790">
    <property type="entry name" value="EP400_N"/>
    <property type="match status" value="1"/>
</dbReference>
<feature type="compositionally biased region" description="Basic and acidic residues" evidence="9">
    <location>
        <begin position="1988"/>
        <end position="2003"/>
    </location>
</feature>
<evidence type="ECO:0000256" key="1">
    <source>
        <dbReference type="ARBA" id="ARBA00004123"/>
    </source>
</evidence>
<feature type="domain" description="Myb-like" evidence="10">
    <location>
        <begin position="2226"/>
        <end position="2287"/>
    </location>
</feature>
<keyword evidence="6" id="KW-0156">Chromatin regulator</keyword>
<dbReference type="CDD" id="cd18793">
    <property type="entry name" value="SF2_C_SNF"/>
    <property type="match status" value="1"/>
</dbReference>
<dbReference type="Gene3D" id="3.40.50.300">
    <property type="entry name" value="P-loop containing nucleotide triphosphate hydrolases"/>
    <property type="match status" value="1"/>
</dbReference>
<evidence type="ECO:0000256" key="3">
    <source>
        <dbReference type="ARBA" id="ARBA00022801"/>
    </source>
</evidence>
<evidence type="ECO:0000256" key="9">
    <source>
        <dbReference type="SAM" id="MobiDB-lite"/>
    </source>
</evidence>
<feature type="compositionally biased region" description="Polar residues" evidence="9">
    <location>
        <begin position="680"/>
        <end position="689"/>
    </location>
</feature>